<comment type="caution">
    <text evidence="2">The sequence shown here is derived from an EMBL/GenBank/DDBJ whole genome shotgun (WGS) entry which is preliminary data.</text>
</comment>
<gene>
    <name evidence="2" type="ORF">SteCoe_21370</name>
</gene>
<protein>
    <submittedName>
        <fullName evidence="2">Uncharacterized protein</fullName>
    </submittedName>
</protein>
<sequence length="570" mass="67201">MEQILSLFLKDKNVFFKDLLNGQTDINTLTIGLTFSCSHSESTSATLILSSLEKIMQKTQEESIRSLCLIKFFQVLSAYLYSSTNYEPHLCKQFVFFSNFLPGRQFSSSSIDVVSHDFSQSYKNLFKIYAGTDYMLDLYKAVNNNQDFLQKKLGIFNKKIQDIMEMIASTQESENFRGFLTSLEGFFDVIIQYETQETEDLLEYLAWKVKKVIRKIIEQGLGEWLSRVLNKYYTIFNENIRLELDTLTKFKVHDDKIVNQYIYPEKNEEKIVLPINEKQVDEEKKDQVKEEKDLGIGKNWEIKIVQKPYSESDMGGYIKKELNEEKKEFFYDETRKGYAKKHQDFVEKRENTGKKYVKKIDSNKVEIQKDDDENKLFVEFFNKKEDADKIEVGQGKSQIKIPLKLYTDDDLPQGNFVKKDRREQSPINNEEDIKKQIRNIINTSKGLWDVNEALNGSEIVRKFAGLKNESLNFSRSLYLVVRTMVEDDDLSKYRPFWKTIMRIFDGYMLEHNVKTIKDFLYSIPSAKQEMHKYNKPIRGRNQGRSRYRVSDRYPCTNKYSQENSDDNKLD</sequence>
<evidence type="ECO:0000313" key="2">
    <source>
        <dbReference type="EMBL" id="OMJ78758.1"/>
    </source>
</evidence>
<dbReference type="Proteomes" id="UP000187209">
    <property type="component" value="Unassembled WGS sequence"/>
</dbReference>
<evidence type="ECO:0000256" key="1">
    <source>
        <dbReference type="SAM" id="MobiDB-lite"/>
    </source>
</evidence>
<dbReference type="AlphaFoldDB" id="A0A1R2BPQ7"/>
<name>A0A1R2BPQ7_9CILI</name>
<feature type="compositionally biased region" description="Basic residues" evidence="1">
    <location>
        <begin position="533"/>
        <end position="547"/>
    </location>
</feature>
<organism evidence="2 3">
    <name type="scientific">Stentor coeruleus</name>
    <dbReference type="NCBI Taxonomy" id="5963"/>
    <lineage>
        <taxon>Eukaryota</taxon>
        <taxon>Sar</taxon>
        <taxon>Alveolata</taxon>
        <taxon>Ciliophora</taxon>
        <taxon>Postciliodesmatophora</taxon>
        <taxon>Heterotrichea</taxon>
        <taxon>Heterotrichida</taxon>
        <taxon>Stentoridae</taxon>
        <taxon>Stentor</taxon>
    </lineage>
</organism>
<keyword evidence="3" id="KW-1185">Reference proteome</keyword>
<evidence type="ECO:0000313" key="3">
    <source>
        <dbReference type="Proteomes" id="UP000187209"/>
    </source>
</evidence>
<dbReference type="EMBL" id="MPUH01000505">
    <property type="protein sequence ID" value="OMJ78758.1"/>
    <property type="molecule type" value="Genomic_DNA"/>
</dbReference>
<reference evidence="2 3" key="1">
    <citation type="submission" date="2016-11" db="EMBL/GenBank/DDBJ databases">
        <title>The macronuclear genome of Stentor coeruleus: a giant cell with tiny introns.</title>
        <authorList>
            <person name="Slabodnick M."/>
            <person name="Ruby J.G."/>
            <person name="Reiff S.B."/>
            <person name="Swart E.C."/>
            <person name="Gosai S."/>
            <person name="Prabakaran S."/>
            <person name="Witkowska E."/>
            <person name="Larue G.E."/>
            <person name="Fisher S."/>
            <person name="Freeman R.M."/>
            <person name="Gunawardena J."/>
            <person name="Chu W."/>
            <person name="Stover N.A."/>
            <person name="Gregory B.D."/>
            <person name="Nowacki M."/>
            <person name="Derisi J."/>
            <person name="Roy S.W."/>
            <person name="Marshall W.F."/>
            <person name="Sood P."/>
        </authorList>
    </citation>
    <scope>NUCLEOTIDE SEQUENCE [LARGE SCALE GENOMIC DNA]</scope>
    <source>
        <strain evidence="2">WM001</strain>
    </source>
</reference>
<feature type="region of interest" description="Disordered" evidence="1">
    <location>
        <begin position="532"/>
        <end position="570"/>
    </location>
</feature>
<accession>A0A1R2BPQ7</accession>
<proteinExistence type="predicted"/>